<accession>A0ABZ2QL41</accession>
<dbReference type="PROSITE" id="PS00134">
    <property type="entry name" value="TRYPSIN_HIS"/>
    <property type="match status" value="1"/>
</dbReference>
<dbReference type="InterPro" id="IPR018114">
    <property type="entry name" value="TRYPSIN_HIS"/>
</dbReference>
<dbReference type="Proteomes" id="UP001626628">
    <property type="component" value="Chromosome"/>
</dbReference>
<dbReference type="PANTHER" id="PTHR15462:SF19">
    <property type="entry name" value="PEPTIDASE S1 DOMAIN-CONTAINING PROTEIN"/>
    <property type="match status" value="1"/>
</dbReference>
<organism evidence="2 3">
    <name type="scientific">Streptomyces sirii</name>
    <dbReference type="NCBI Taxonomy" id="3127701"/>
    <lineage>
        <taxon>Bacteria</taxon>
        <taxon>Bacillati</taxon>
        <taxon>Actinomycetota</taxon>
        <taxon>Actinomycetes</taxon>
        <taxon>Kitasatosporales</taxon>
        <taxon>Streptomycetaceae</taxon>
        <taxon>Streptomyces</taxon>
    </lineage>
</organism>
<dbReference type="InterPro" id="IPR009003">
    <property type="entry name" value="Peptidase_S1_PA"/>
</dbReference>
<dbReference type="RefSeq" id="WP_407286290.1">
    <property type="nucleotide sequence ID" value="NZ_CP147982.1"/>
</dbReference>
<reference evidence="2 3" key="1">
    <citation type="submission" date="2024-03" db="EMBL/GenBank/DDBJ databases">
        <title>The complete genome of Streptomyces sirii sp.nov.</title>
        <authorList>
            <person name="Zakalyukina Y.V."/>
            <person name="Belik A.R."/>
            <person name="Biryukov M.V."/>
            <person name="Baturina O.A."/>
            <person name="Kabilov M.R."/>
        </authorList>
    </citation>
    <scope>NUCLEOTIDE SEQUENCE [LARGE SCALE GENOMIC DNA]</scope>
    <source>
        <strain evidence="2 3">BP-8</strain>
    </source>
</reference>
<gene>
    <name evidence="2" type="ORF">WAB15_12810</name>
</gene>
<proteinExistence type="predicted"/>
<dbReference type="EMBL" id="CP147982">
    <property type="protein sequence ID" value="WXK76808.1"/>
    <property type="molecule type" value="Genomic_DNA"/>
</dbReference>
<name>A0ABZ2QL41_9ACTN</name>
<evidence type="ECO:0000313" key="2">
    <source>
        <dbReference type="EMBL" id="WXK76808.1"/>
    </source>
</evidence>
<keyword evidence="1" id="KW-0732">Signal</keyword>
<protein>
    <submittedName>
        <fullName evidence="2">Peptidase</fullName>
    </submittedName>
</protein>
<keyword evidence="3" id="KW-1185">Reference proteome</keyword>
<sequence>MRRTVRGIPAVHGIPAAHPARRSRAALGALTAAGTLLALLLPTGSAGAATPSGSHRSPAPQATADAFWTASRMRSAAPLDLAAPAKGARTAAVPRSAPLKVAPTLPRLPKVPSLASLLPGVLPQAGGPWTDGGAVTKTTGRVFFTYQGRNASCSGDAVTSGNKSTVLTAGHCVKLQGNWHTNWVFVPGYHDGQAPYGKWPAAKTLSTPQWTASEDINYDVGAAVVAPLDGKKLTDVVGGQGLSFNSGYNKAMYAFGYPAAAPYDGSKLIYCSGNTIKDPLFSNDHGLSCNMTGGSSGGPWFTSFDEKTGTGLQSSVNSFGYQFLPNTMFGPYFGDDAKNLYEKAQTS</sequence>
<dbReference type="InterPro" id="IPR043504">
    <property type="entry name" value="Peptidase_S1_PA_chymotrypsin"/>
</dbReference>
<dbReference type="InterPro" id="IPR050966">
    <property type="entry name" value="Glutamyl_endopeptidase"/>
</dbReference>
<dbReference type="SUPFAM" id="SSF50494">
    <property type="entry name" value="Trypsin-like serine proteases"/>
    <property type="match status" value="1"/>
</dbReference>
<evidence type="ECO:0000313" key="3">
    <source>
        <dbReference type="Proteomes" id="UP001626628"/>
    </source>
</evidence>
<evidence type="ECO:0000256" key="1">
    <source>
        <dbReference type="ARBA" id="ARBA00022729"/>
    </source>
</evidence>
<dbReference type="Gene3D" id="2.40.10.10">
    <property type="entry name" value="Trypsin-like serine proteases"/>
    <property type="match status" value="2"/>
</dbReference>
<dbReference type="PANTHER" id="PTHR15462">
    <property type="entry name" value="SERINE PROTEASE"/>
    <property type="match status" value="1"/>
</dbReference>